<name>E3FM21_STIAD</name>
<gene>
    <name evidence="2" type="ordered locus">STAUR_0216</name>
</gene>
<keyword evidence="2" id="KW-0808">Transferase</keyword>
<evidence type="ECO:0000313" key="3">
    <source>
        <dbReference type="Proteomes" id="UP000001351"/>
    </source>
</evidence>
<dbReference type="RefSeq" id="WP_013374042.1">
    <property type="nucleotide sequence ID" value="NC_014623.1"/>
</dbReference>
<dbReference type="PROSITE" id="PS51094">
    <property type="entry name" value="PTS_EIIA_TYPE_2"/>
    <property type="match status" value="1"/>
</dbReference>
<dbReference type="Proteomes" id="UP000001351">
    <property type="component" value="Chromosome"/>
</dbReference>
<dbReference type="HOGENOM" id="CLU_072531_5_0_7"/>
<keyword evidence="3" id="KW-1185">Reference proteome</keyword>
<evidence type="ECO:0000313" key="2">
    <source>
        <dbReference type="EMBL" id="ADO68025.1"/>
    </source>
</evidence>
<evidence type="ECO:0000259" key="1">
    <source>
        <dbReference type="PROSITE" id="PS51094"/>
    </source>
</evidence>
<dbReference type="EMBL" id="CP002271">
    <property type="protein sequence ID" value="ADO68025.1"/>
    <property type="molecule type" value="Genomic_DNA"/>
</dbReference>
<proteinExistence type="predicted"/>
<sequence length="173" mass="18700">MRFTDFLSEERIRPALRARERVGVVYELAELLALRGPVQQGVLGRLLLERERIAGTVLAGGVAIPHCRLEGLPRITACVGIQHEGCFFGEPEEGRVRIFVGLVSPMNTSGLHLNLLARIAGMLREPSLREELLATPTAAGILQLLVQAEESHVARMARRGGLVLVEGAGSGHA</sequence>
<dbReference type="OrthoDB" id="5382233at2"/>
<dbReference type="KEGG" id="sur:STAUR_0216"/>
<dbReference type="PROSITE" id="PS00372">
    <property type="entry name" value="PTS_EIIA_TYPE_2_HIS"/>
    <property type="match status" value="1"/>
</dbReference>
<dbReference type="STRING" id="378806.STAUR_0216"/>
<protein>
    <submittedName>
        <fullName evidence="2">PTS system, IIA component</fullName>
        <ecNumber evidence="2">2.7.1.69</ecNumber>
    </submittedName>
</protein>
<organism evidence="2 3">
    <name type="scientific">Stigmatella aurantiaca (strain DW4/3-1)</name>
    <dbReference type="NCBI Taxonomy" id="378806"/>
    <lineage>
        <taxon>Bacteria</taxon>
        <taxon>Pseudomonadati</taxon>
        <taxon>Myxococcota</taxon>
        <taxon>Myxococcia</taxon>
        <taxon>Myxococcales</taxon>
        <taxon>Cystobacterineae</taxon>
        <taxon>Archangiaceae</taxon>
        <taxon>Stigmatella</taxon>
    </lineage>
</organism>
<dbReference type="Pfam" id="PF00359">
    <property type="entry name" value="PTS_EIIA_2"/>
    <property type="match status" value="1"/>
</dbReference>
<dbReference type="PANTHER" id="PTHR47738:SF2">
    <property type="entry name" value="PTS SYSTEM FRUCTOSE-LIKE EIIA COMPONENT"/>
    <property type="match status" value="1"/>
</dbReference>
<reference evidence="2 3" key="1">
    <citation type="journal article" date="2011" name="Mol. Biol. Evol.">
        <title>Comparative genomic analysis of fruiting body formation in Myxococcales.</title>
        <authorList>
            <person name="Huntley S."/>
            <person name="Hamann N."/>
            <person name="Wegener-Feldbrugge S."/>
            <person name="Treuner-Lange A."/>
            <person name="Kube M."/>
            <person name="Reinhardt R."/>
            <person name="Klages S."/>
            <person name="Muller R."/>
            <person name="Ronning C.M."/>
            <person name="Nierman W.C."/>
            <person name="Sogaard-Andersen L."/>
        </authorList>
    </citation>
    <scope>NUCLEOTIDE SEQUENCE [LARGE SCALE GENOMIC DNA]</scope>
    <source>
        <strain evidence="2 3">DW4/3-1</strain>
    </source>
</reference>
<dbReference type="InterPro" id="IPR051541">
    <property type="entry name" value="PTS_SugarTrans_NitroReg"/>
</dbReference>
<dbReference type="InterPro" id="IPR016152">
    <property type="entry name" value="PTrfase/Anion_transptr"/>
</dbReference>
<dbReference type="SUPFAM" id="SSF55804">
    <property type="entry name" value="Phoshotransferase/anion transport protein"/>
    <property type="match status" value="1"/>
</dbReference>
<dbReference type="InterPro" id="IPR002178">
    <property type="entry name" value="PTS_EIIA_type-2_dom"/>
</dbReference>
<dbReference type="AlphaFoldDB" id="E3FM21"/>
<dbReference type="GO" id="GO:0016740">
    <property type="term" value="F:transferase activity"/>
    <property type="evidence" value="ECO:0007669"/>
    <property type="project" value="UniProtKB-KW"/>
</dbReference>
<dbReference type="EC" id="2.7.1.69" evidence="2"/>
<dbReference type="eggNOG" id="COG1762">
    <property type="taxonomic scope" value="Bacteria"/>
</dbReference>
<dbReference type="PANTHER" id="PTHR47738">
    <property type="entry name" value="PTS SYSTEM FRUCTOSE-LIKE EIIA COMPONENT-RELATED"/>
    <property type="match status" value="1"/>
</dbReference>
<dbReference type="Gene3D" id="3.40.930.10">
    <property type="entry name" value="Mannitol-specific EII, Chain A"/>
    <property type="match status" value="1"/>
</dbReference>
<accession>E3FM21</accession>
<feature type="domain" description="PTS EIIA type-2" evidence="1">
    <location>
        <begin position="5"/>
        <end position="148"/>
    </location>
</feature>